<dbReference type="SUPFAM" id="SSF56672">
    <property type="entry name" value="DNA/RNA polymerases"/>
    <property type="match status" value="1"/>
</dbReference>
<organism evidence="1 2">
    <name type="scientific">Rozella allomycis (strain CSF55)</name>
    <dbReference type="NCBI Taxonomy" id="988480"/>
    <lineage>
        <taxon>Eukaryota</taxon>
        <taxon>Fungi</taxon>
        <taxon>Fungi incertae sedis</taxon>
        <taxon>Cryptomycota</taxon>
        <taxon>Cryptomycota incertae sedis</taxon>
        <taxon>Rozella</taxon>
    </lineage>
</organism>
<protein>
    <recommendedName>
        <fullName evidence="3">Reverse transcriptase domain-containing protein</fullName>
    </recommendedName>
</protein>
<reference evidence="2" key="1">
    <citation type="journal article" date="2018" name="Nat. Microbiol.">
        <title>Leveraging single-cell genomics to expand the fungal tree of life.</title>
        <authorList>
            <person name="Ahrendt S.R."/>
            <person name="Quandt C.A."/>
            <person name="Ciobanu D."/>
            <person name="Clum A."/>
            <person name="Salamov A."/>
            <person name="Andreopoulos B."/>
            <person name="Cheng J.F."/>
            <person name="Woyke T."/>
            <person name="Pelin A."/>
            <person name="Henrissat B."/>
            <person name="Reynolds N.K."/>
            <person name="Benny G.L."/>
            <person name="Smith M.E."/>
            <person name="James T.Y."/>
            <person name="Grigoriev I.V."/>
        </authorList>
    </citation>
    <scope>NUCLEOTIDE SEQUENCE [LARGE SCALE GENOMIC DNA]</scope>
    <source>
        <strain evidence="2">CSF55</strain>
    </source>
</reference>
<proteinExistence type="predicted"/>
<dbReference type="Proteomes" id="UP000281549">
    <property type="component" value="Unassembled WGS sequence"/>
</dbReference>
<gene>
    <name evidence="1" type="ORF">ROZALSC1DRAFT_25379</name>
</gene>
<name>A0A4P9YDS4_ROZAC</name>
<feature type="non-terminal residue" evidence="1">
    <location>
        <position position="196"/>
    </location>
</feature>
<dbReference type="PANTHER" id="PTHR19446">
    <property type="entry name" value="REVERSE TRANSCRIPTASES"/>
    <property type="match status" value="1"/>
</dbReference>
<sequence length="196" mass="22464">MERIKRTLKAIFDDDEIPVLNYVMDLDSILVEPMQVKSKILSYYKNNIYAAQNNHLPNLQRLPQEWQDIHTTPPIPQGSIQKLMQCITTEELLNALSNAPTNKAPGPSGITFELLRLLPLPILTIITQCFNNIIKFGTIPTSLQEMNLIILPKDKTWKGDITRTRPIAILECIKKLLSSVITNRLNKYIFENNLLR</sequence>
<dbReference type="AlphaFoldDB" id="A0A4P9YDS4"/>
<accession>A0A4P9YDS4</accession>
<evidence type="ECO:0000313" key="2">
    <source>
        <dbReference type="Proteomes" id="UP000281549"/>
    </source>
</evidence>
<dbReference type="InterPro" id="IPR043502">
    <property type="entry name" value="DNA/RNA_pol_sf"/>
</dbReference>
<evidence type="ECO:0000313" key="1">
    <source>
        <dbReference type="EMBL" id="RKP16350.1"/>
    </source>
</evidence>
<dbReference type="EMBL" id="ML006646">
    <property type="protein sequence ID" value="RKP16350.1"/>
    <property type="molecule type" value="Genomic_DNA"/>
</dbReference>
<evidence type="ECO:0008006" key="3">
    <source>
        <dbReference type="Google" id="ProtNLM"/>
    </source>
</evidence>